<evidence type="ECO:0000313" key="2">
    <source>
        <dbReference type="Proteomes" id="UP000626109"/>
    </source>
</evidence>
<accession>A0A813J991</accession>
<dbReference type="AlphaFoldDB" id="A0A813J991"/>
<sequence>MAPVYRCGSKNRHLTWQTACDKARGVQLGEVRPLEPLPPVKWFDQPRATLEELLIPGKGGSSACDSASLAASMPSRVAWFPKGSAHGQNNRSLMVNGVVSGSNWHLSGGMKTSHTGFFGEPRRSALEIGPWQQELAALRTSRSTSLPSLPRG</sequence>
<name>A0A813J991_POLGL</name>
<dbReference type="Proteomes" id="UP000626109">
    <property type="component" value="Unassembled WGS sequence"/>
</dbReference>
<comment type="caution">
    <text evidence="1">The sequence shown here is derived from an EMBL/GenBank/DDBJ whole genome shotgun (WGS) entry which is preliminary data.</text>
</comment>
<evidence type="ECO:0000313" key="1">
    <source>
        <dbReference type="EMBL" id="CAE8676577.1"/>
    </source>
</evidence>
<gene>
    <name evidence="1" type="ORF">PGLA2088_LOCUS19949</name>
</gene>
<proteinExistence type="predicted"/>
<organism evidence="1 2">
    <name type="scientific">Polarella glacialis</name>
    <name type="common">Dinoflagellate</name>
    <dbReference type="NCBI Taxonomy" id="89957"/>
    <lineage>
        <taxon>Eukaryota</taxon>
        <taxon>Sar</taxon>
        <taxon>Alveolata</taxon>
        <taxon>Dinophyceae</taxon>
        <taxon>Suessiales</taxon>
        <taxon>Suessiaceae</taxon>
        <taxon>Polarella</taxon>
    </lineage>
</organism>
<dbReference type="EMBL" id="CAJNNW010025267">
    <property type="protein sequence ID" value="CAE8676577.1"/>
    <property type="molecule type" value="Genomic_DNA"/>
</dbReference>
<reference evidence="1" key="1">
    <citation type="submission" date="2021-02" db="EMBL/GenBank/DDBJ databases">
        <authorList>
            <person name="Dougan E. K."/>
            <person name="Rhodes N."/>
            <person name="Thang M."/>
            <person name="Chan C."/>
        </authorList>
    </citation>
    <scope>NUCLEOTIDE SEQUENCE</scope>
</reference>
<protein>
    <submittedName>
        <fullName evidence="1">Uncharacterized protein</fullName>
    </submittedName>
</protein>